<accession>A0A8H5BIU3</accession>
<dbReference type="Proteomes" id="UP000567179">
    <property type="component" value="Unassembled WGS sequence"/>
</dbReference>
<name>A0A8H5BIU3_9AGAR</name>
<sequence length="170" mass="18697">MSQVALDLGSSPGSPEFACGCSIPSSYITPTPLLLDSSLQRCVPNPDLLPYAGPSPPARLRPKAPTHLRARIPKPEPAGCRMQRRRGRLERRKVRWVSGWFTLGLSTHSIITLLFDGCETSPDTSSQIIPATPHTPRPARAFWQNNIRVHDPTLTLIGTVEAGWSRSQIQ</sequence>
<evidence type="ECO:0000313" key="2">
    <source>
        <dbReference type="Proteomes" id="UP000567179"/>
    </source>
</evidence>
<keyword evidence="2" id="KW-1185">Reference proteome</keyword>
<proteinExistence type="predicted"/>
<dbReference type="EMBL" id="JAACJJ010000019">
    <property type="protein sequence ID" value="KAF5323288.1"/>
    <property type="molecule type" value="Genomic_DNA"/>
</dbReference>
<gene>
    <name evidence="1" type="ORF">D9619_013516</name>
</gene>
<comment type="caution">
    <text evidence="1">The sequence shown here is derived from an EMBL/GenBank/DDBJ whole genome shotgun (WGS) entry which is preliminary data.</text>
</comment>
<dbReference type="AlphaFoldDB" id="A0A8H5BIU3"/>
<reference evidence="1 2" key="1">
    <citation type="journal article" date="2020" name="ISME J.">
        <title>Uncovering the hidden diversity of litter-decomposition mechanisms in mushroom-forming fungi.</title>
        <authorList>
            <person name="Floudas D."/>
            <person name="Bentzer J."/>
            <person name="Ahren D."/>
            <person name="Johansson T."/>
            <person name="Persson P."/>
            <person name="Tunlid A."/>
        </authorList>
    </citation>
    <scope>NUCLEOTIDE SEQUENCE [LARGE SCALE GENOMIC DNA]</scope>
    <source>
        <strain evidence="1 2">CBS 101986</strain>
    </source>
</reference>
<evidence type="ECO:0000313" key="1">
    <source>
        <dbReference type="EMBL" id="KAF5323288.1"/>
    </source>
</evidence>
<protein>
    <submittedName>
        <fullName evidence="1">Uncharacterized protein</fullName>
    </submittedName>
</protein>
<organism evidence="1 2">
    <name type="scientific">Psilocybe cf. subviscida</name>
    <dbReference type="NCBI Taxonomy" id="2480587"/>
    <lineage>
        <taxon>Eukaryota</taxon>
        <taxon>Fungi</taxon>
        <taxon>Dikarya</taxon>
        <taxon>Basidiomycota</taxon>
        <taxon>Agaricomycotina</taxon>
        <taxon>Agaricomycetes</taxon>
        <taxon>Agaricomycetidae</taxon>
        <taxon>Agaricales</taxon>
        <taxon>Agaricineae</taxon>
        <taxon>Strophariaceae</taxon>
        <taxon>Psilocybe</taxon>
    </lineage>
</organism>